<gene>
    <name evidence="2" type="ORF">LPC04_10060</name>
</gene>
<organism evidence="2 3">
    <name type="scientific">Scleromatobacter humisilvae</name>
    <dbReference type="NCBI Taxonomy" id="2897159"/>
    <lineage>
        <taxon>Bacteria</taxon>
        <taxon>Pseudomonadati</taxon>
        <taxon>Pseudomonadota</taxon>
        <taxon>Betaproteobacteria</taxon>
        <taxon>Burkholderiales</taxon>
        <taxon>Sphaerotilaceae</taxon>
        <taxon>Scleromatobacter</taxon>
    </lineage>
</organism>
<evidence type="ECO:0000256" key="1">
    <source>
        <dbReference type="SAM" id="SignalP"/>
    </source>
</evidence>
<dbReference type="AlphaFoldDB" id="A0A9X1YHL7"/>
<dbReference type="EMBL" id="JAJLJH010000002">
    <property type="protein sequence ID" value="MCK9686051.1"/>
    <property type="molecule type" value="Genomic_DNA"/>
</dbReference>
<accession>A0A9X1YHL7</accession>
<sequence length="229" mass="22532">MTKFKFSLVAVLLAAGFASGASAQARTLACQTPAGVFPMPGGVPQPGLPCFGPAGQGITVFVGGGFPGGPVPMPAPLPFPGGAPGGFPGGQTRLPAPFPVPPMGPTGQVAGAFGVNHEGQVAAECVAQNGVTYAAGGCIAGRLTADELNKCFTDGIGGRGCFGDNNTLISMIRGNVAAAQRESTVPGQIIRGTTGISPDAIQQHGILGGDNSDARRACNAVAGIFGGNC</sequence>
<feature type="signal peptide" evidence="1">
    <location>
        <begin position="1"/>
        <end position="23"/>
    </location>
</feature>
<keyword evidence="3" id="KW-1185">Reference proteome</keyword>
<name>A0A9X1YHL7_9BURK</name>
<dbReference type="Proteomes" id="UP001139353">
    <property type="component" value="Unassembled WGS sequence"/>
</dbReference>
<comment type="caution">
    <text evidence="2">The sequence shown here is derived from an EMBL/GenBank/DDBJ whole genome shotgun (WGS) entry which is preliminary data.</text>
</comment>
<reference evidence="2" key="1">
    <citation type="submission" date="2021-11" db="EMBL/GenBank/DDBJ databases">
        <title>BS-T2-15 a new species belonging to the Comamonadaceae family isolated from the soil of a French oak forest.</title>
        <authorList>
            <person name="Mieszkin S."/>
            <person name="Alain K."/>
        </authorList>
    </citation>
    <scope>NUCLEOTIDE SEQUENCE</scope>
    <source>
        <strain evidence="2">BS-T2-15</strain>
    </source>
</reference>
<evidence type="ECO:0000313" key="2">
    <source>
        <dbReference type="EMBL" id="MCK9686051.1"/>
    </source>
</evidence>
<proteinExistence type="predicted"/>
<keyword evidence="1" id="KW-0732">Signal</keyword>
<dbReference type="RefSeq" id="WP_275682082.1">
    <property type="nucleotide sequence ID" value="NZ_JAJLJH010000002.1"/>
</dbReference>
<feature type="chain" id="PRO_5040717693" evidence="1">
    <location>
        <begin position="24"/>
        <end position="229"/>
    </location>
</feature>
<protein>
    <submittedName>
        <fullName evidence="2">Uncharacterized protein</fullName>
    </submittedName>
</protein>
<evidence type="ECO:0000313" key="3">
    <source>
        <dbReference type="Proteomes" id="UP001139353"/>
    </source>
</evidence>